<evidence type="ECO:0000256" key="3">
    <source>
        <dbReference type="ARBA" id="ARBA00022618"/>
    </source>
</evidence>
<dbReference type="Gene3D" id="3.40.50.300">
    <property type="entry name" value="P-loop containing nucleotide triphosphate hydrolases"/>
    <property type="match status" value="1"/>
</dbReference>
<keyword evidence="8 10" id="KW-0717">Septation</keyword>
<evidence type="ECO:0000313" key="12">
    <source>
        <dbReference type="EMBL" id="TYB32017.1"/>
    </source>
</evidence>
<evidence type="ECO:0000256" key="2">
    <source>
        <dbReference type="ARBA" id="ARBA00009638"/>
    </source>
</evidence>
<evidence type="ECO:0000256" key="6">
    <source>
        <dbReference type="ARBA" id="ARBA00022842"/>
    </source>
</evidence>
<comment type="function">
    <text evidence="10">Necessary for normal cell division and for the maintenance of normal septation.</text>
</comment>
<keyword evidence="7 10" id="KW-0342">GTP-binding</keyword>
<dbReference type="GO" id="GO:0005525">
    <property type="term" value="F:GTP binding"/>
    <property type="evidence" value="ECO:0007669"/>
    <property type="project" value="UniProtKB-UniRule"/>
</dbReference>
<dbReference type="PROSITE" id="PS51706">
    <property type="entry name" value="G_ENGB"/>
    <property type="match status" value="1"/>
</dbReference>
<evidence type="ECO:0000256" key="4">
    <source>
        <dbReference type="ARBA" id="ARBA00022723"/>
    </source>
</evidence>
<keyword evidence="4" id="KW-0479">Metal-binding</keyword>
<dbReference type="NCBIfam" id="TIGR00231">
    <property type="entry name" value="small_GTP"/>
    <property type="match status" value="1"/>
</dbReference>
<dbReference type="PANTHER" id="PTHR11649">
    <property type="entry name" value="MSS1/TRME-RELATED GTP-BINDING PROTEIN"/>
    <property type="match status" value="1"/>
</dbReference>
<keyword evidence="5 10" id="KW-0547">Nucleotide-binding</keyword>
<protein>
    <recommendedName>
        <fullName evidence="10">Probable GTP-binding protein EngB</fullName>
    </recommendedName>
</protein>
<dbReference type="PANTHER" id="PTHR11649:SF13">
    <property type="entry name" value="ENGB-TYPE G DOMAIN-CONTAINING PROTEIN"/>
    <property type="match status" value="1"/>
</dbReference>
<reference evidence="12" key="1">
    <citation type="submission" date="2019-08" db="EMBL/GenBank/DDBJ databases">
        <title>Genomic characterization of a novel candidate phylum (ARYD3) from a high temperature, high salinity tertiary oil reservoir in north central Oklahoma, USA.</title>
        <authorList>
            <person name="Youssef N.H."/>
            <person name="Yadav A."/>
            <person name="Elshahed M.S."/>
        </authorList>
    </citation>
    <scope>NUCLEOTIDE SEQUENCE [LARGE SCALE GENOMIC DNA]</scope>
    <source>
        <strain evidence="12">ARYD3</strain>
    </source>
</reference>
<dbReference type="GO" id="GO:0000917">
    <property type="term" value="P:division septum assembly"/>
    <property type="evidence" value="ECO:0007669"/>
    <property type="project" value="UniProtKB-KW"/>
</dbReference>
<dbReference type="Pfam" id="PF01926">
    <property type="entry name" value="MMR_HSR1"/>
    <property type="match status" value="1"/>
</dbReference>
<dbReference type="Proteomes" id="UP000324143">
    <property type="component" value="Unassembled WGS sequence"/>
</dbReference>
<dbReference type="SUPFAM" id="SSF52540">
    <property type="entry name" value="P-loop containing nucleoside triphosphate hydrolases"/>
    <property type="match status" value="1"/>
</dbReference>
<proteinExistence type="inferred from homology"/>
<evidence type="ECO:0000256" key="1">
    <source>
        <dbReference type="ARBA" id="ARBA00001946"/>
    </source>
</evidence>
<dbReference type="InterPro" id="IPR019987">
    <property type="entry name" value="GTP-bd_ribosome_bio_YsxC"/>
</dbReference>
<gene>
    <name evidence="10" type="primary">engB</name>
    <name evidence="12" type="ORF">FXF47_01375</name>
</gene>
<accession>A0A5D0MEB7</accession>
<dbReference type="AlphaFoldDB" id="A0A5D0MEB7"/>
<keyword evidence="6" id="KW-0460">Magnesium</keyword>
<comment type="cofactor">
    <cofactor evidence="1">
        <name>Mg(2+)</name>
        <dbReference type="ChEBI" id="CHEBI:18420"/>
    </cofactor>
</comment>
<feature type="domain" description="EngB-type G" evidence="11">
    <location>
        <begin position="22"/>
        <end position="191"/>
    </location>
</feature>
<dbReference type="NCBIfam" id="TIGR03598">
    <property type="entry name" value="GTPase_YsxC"/>
    <property type="match status" value="1"/>
</dbReference>
<keyword evidence="3 10" id="KW-0132">Cell division</keyword>
<evidence type="ECO:0000256" key="9">
    <source>
        <dbReference type="ARBA" id="ARBA00023306"/>
    </source>
</evidence>
<dbReference type="InterPro" id="IPR030393">
    <property type="entry name" value="G_ENGB_dom"/>
</dbReference>
<evidence type="ECO:0000256" key="8">
    <source>
        <dbReference type="ARBA" id="ARBA00023210"/>
    </source>
</evidence>
<dbReference type="InterPro" id="IPR005225">
    <property type="entry name" value="Small_GTP-bd"/>
</dbReference>
<evidence type="ECO:0000259" key="11">
    <source>
        <dbReference type="PROSITE" id="PS51706"/>
    </source>
</evidence>
<dbReference type="InterPro" id="IPR006073">
    <property type="entry name" value="GTP-bd"/>
</dbReference>
<dbReference type="CDD" id="cd01876">
    <property type="entry name" value="YihA_EngB"/>
    <property type="match status" value="1"/>
</dbReference>
<evidence type="ECO:0000256" key="5">
    <source>
        <dbReference type="ARBA" id="ARBA00022741"/>
    </source>
</evidence>
<sequence>MRIKKIEHAGSYNGYDELPDTGLPEIVIAGRSNVGKSSFINAITRKKSLVETSKKPGKTRQINYFKINNDFVLVDLPGYGYAKRSKKEIERWKKIINEYFYYSENICVVILLIDSKVGITDLDDSLMGYLGSMGHPVYLIATKADKLNQSQKVKRKREIEKIFKKDEYHFFSSLKRKGIKKTFKLFNNVLN</sequence>
<dbReference type="HAMAP" id="MF_00321">
    <property type="entry name" value="GTPase_EngB"/>
    <property type="match status" value="1"/>
</dbReference>
<evidence type="ECO:0000256" key="7">
    <source>
        <dbReference type="ARBA" id="ARBA00023134"/>
    </source>
</evidence>
<evidence type="ECO:0000313" key="13">
    <source>
        <dbReference type="Proteomes" id="UP000324143"/>
    </source>
</evidence>
<comment type="caution">
    <text evidence="12">The sequence shown here is derived from an EMBL/GenBank/DDBJ whole genome shotgun (WGS) entry which is preliminary data.</text>
</comment>
<comment type="similarity">
    <text evidence="2 10">Belongs to the TRAFAC class TrmE-Era-EngA-EngB-Septin-like GTPase superfamily. EngB GTPase family.</text>
</comment>
<dbReference type="EMBL" id="VSIX01000012">
    <property type="protein sequence ID" value="TYB32017.1"/>
    <property type="molecule type" value="Genomic_DNA"/>
</dbReference>
<keyword evidence="13" id="KW-1185">Reference proteome</keyword>
<dbReference type="GO" id="GO:0046872">
    <property type="term" value="F:metal ion binding"/>
    <property type="evidence" value="ECO:0007669"/>
    <property type="project" value="UniProtKB-KW"/>
</dbReference>
<organism evidence="12 13">
    <name type="scientific">Candidatus Mcinerneyibacterium aminivorans</name>
    <dbReference type="NCBI Taxonomy" id="2703815"/>
    <lineage>
        <taxon>Bacteria</taxon>
        <taxon>Candidatus Macinerneyibacteriota</taxon>
        <taxon>Candidatus Mcinerneyibacteria</taxon>
        <taxon>Candidatus Mcinerneyibacteriales</taxon>
        <taxon>Candidatus Mcinerneyibacteriaceae</taxon>
        <taxon>Candidatus Mcinerneyibacterium</taxon>
    </lineage>
</organism>
<dbReference type="InterPro" id="IPR027417">
    <property type="entry name" value="P-loop_NTPase"/>
</dbReference>
<evidence type="ECO:0000256" key="10">
    <source>
        <dbReference type="HAMAP-Rule" id="MF_00321"/>
    </source>
</evidence>
<keyword evidence="9 10" id="KW-0131">Cell cycle</keyword>
<name>A0A5D0MEB7_9BACT</name>